<comment type="similarity">
    <text evidence="3">Belongs to the gas vesicle GvpF/GvpL family.</text>
</comment>
<dbReference type="PANTHER" id="PTHR36852">
    <property type="entry name" value="PROTEIN GVPL 2"/>
    <property type="match status" value="1"/>
</dbReference>
<dbReference type="AlphaFoldDB" id="E1YDY1"/>
<keyword evidence="1" id="KW-0304">Gas vesicle</keyword>
<dbReference type="Pfam" id="PF06386">
    <property type="entry name" value="GvpL_GvpF"/>
    <property type="match status" value="1"/>
</dbReference>
<evidence type="ECO:0000313" key="4">
    <source>
        <dbReference type="EMBL" id="CBX28775.1"/>
    </source>
</evidence>
<evidence type="ECO:0000256" key="1">
    <source>
        <dbReference type="ARBA" id="ARBA00022987"/>
    </source>
</evidence>
<dbReference type="InterPro" id="IPR009430">
    <property type="entry name" value="GvpL/GvpF"/>
</dbReference>
<protein>
    <recommendedName>
        <fullName evidence="5">Gas vesicle protein GvpFL</fullName>
    </recommendedName>
</protein>
<gene>
    <name evidence="4" type="ORF">N47_L13730</name>
</gene>
<sequence length="254" mass="28685">MGGKETKNGGKYLYAVIPAAVDREFGNIGIDGESVYLITDNHVSAVVSNFSNGKIRPERRHIAAHQAVLKRLMEEETPLPITFGVIAAGIKEIKRILSLNRKSFAEQLCRVHGKVEMGLRVAWDVPNIFEYFVNTHAEIRVARDQLLGKSRVPSQEDKIEVGRLFDRVLKEDREEHTDRVYKILSPACSEIKRNVPRTERDIMNLACLVGREAVDKDFEAAIFEAARGFDNSFSFDFNGPWAPHNFVDAELRSS</sequence>
<evidence type="ECO:0008006" key="5">
    <source>
        <dbReference type="Google" id="ProtNLM"/>
    </source>
</evidence>
<reference evidence="4" key="1">
    <citation type="journal article" date="2011" name="Environ. Microbiol.">
        <title>Genomic insights into the metabolic potential of the polycyclic aromatic hydrocarbon degrading sulfate-reducing Deltaproteobacterium N47.</title>
        <authorList>
            <person name="Bergmann F."/>
            <person name="Selesi D."/>
            <person name="Weinmaier T."/>
            <person name="Tischler P."/>
            <person name="Rattei T."/>
            <person name="Meckenstock R.U."/>
        </authorList>
    </citation>
    <scope>NUCLEOTIDE SEQUENCE</scope>
</reference>
<dbReference type="EMBL" id="FR695869">
    <property type="protein sequence ID" value="CBX28775.1"/>
    <property type="molecule type" value="Genomic_DNA"/>
</dbReference>
<dbReference type="GO" id="GO:0031412">
    <property type="term" value="P:gas vesicle organization"/>
    <property type="evidence" value="ECO:0007669"/>
    <property type="project" value="InterPro"/>
</dbReference>
<accession>E1YDY1</accession>
<dbReference type="PANTHER" id="PTHR36852:SF1">
    <property type="entry name" value="PROTEIN GVPL 2"/>
    <property type="match status" value="1"/>
</dbReference>
<proteinExistence type="inferred from homology"/>
<evidence type="ECO:0000256" key="2">
    <source>
        <dbReference type="ARBA" id="ARBA00035108"/>
    </source>
</evidence>
<dbReference type="GO" id="GO:0031411">
    <property type="term" value="C:gas vesicle"/>
    <property type="evidence" value="ECO:0007669"/>
    <property type="project" value="UniProtKB-SubCell"/>
</dbReference>
<comment type="subcellular location">
    <subcellularLocation>
        <location evidence="2">Gas vesicle</location>
    </subcellularLocation>
</comment>
<evidence type="ECO:0000256" key="3">
    <source>
        <dbReference type="ARBA" id="ARBA00035643"/>
    </source>
</evidence>
<name>E1YDY1_9BACT</name>
<organism evidence="4">
    <name type="scientific">uncultured Desulfobacterium sp</name>
    <dbReference type="NCBI Taxonomy" id="201089"/>
    <lineage>
        <taxon>Bacteria</taxon>
        <taxon>Pseudomonadati</taxon>
        <taxon>Thermodesulfobacteriota</taxon>
        <taxon>Desulfobacteria</taxon>
        <taxon>Desulfobacterales</taxon>
        <taxon>Desulfobacteriaceae</taxon>
        <taxon>Desulfobacterium</taxon>
        <taxon>environmental samples</taxon>
    </lineage>
</organism>